<sequence length="541" mass="60305">MKHFYALPAVLRTATLLASASQQVFSVQDDILAYPQYELHLRQEWISEHRAQVLLSKSDDPHIRTTDSETPPSDLKQYQQRLGTSRDGSRVDDDQADYENMFMDGQRWLCRVPQVKKPVEGNAGANETTTKAEEEMELARATDRGWELLQGMQGNCVYFISGWWSYRFCYNHGVKQFHQLPPSRGIPVYPPMEDPGVPGFMLGTYSKRAEGEEFPKDEGETALEMSDGAKRRSSGNGEIVQRGESRYLVQKLAGGTTCDLTGKERKIEVQFHCNPLSVDRISLIKETSTCHYLMVIQTPRLCNDIAFLPPQKDQANAITCSPILRSDEIEDYEEDIKASERIVQETTKQWEAAEAAATLGGPAFAPVQLPVGDIYVGEHRLVPEGVKIEKSAIVGGGKETYVDTVASSDGKVLSKEKLEELGLGDTKAVEKLKKELEKIAAGQVWKLDVIDTPRGREYRGIIGDGEDEEEGAGAGAGNGEMEGVKEENEKERGAKETTAKKAPHRKTSTEDAKMTTERKEAKKTKEPEADGSDEEYYKEEL</sequence>
<dbReference type="Pfam" id="PF07915">
    <property type="entry name" value="PRKCSH"/>
    <property type="match status" value="1"/>
</dbReference>
<dbReference type="HOGENOM" id="CLU_025069_0_0_1"/>
<dbReference type="eggNOG" id="KOG3394">
    <property type="taxonomic scope" value="Eukaryota"/>
</dbReference>
<dbReference type="GO" id="GO:0030968">
    <property type="term" value="P:endoplasmic reticulum unfolded protein response"/>
    <property type="evidence" value="ECO:0007669"/>
    <property type="project" value="UniProtKB-UniRule"/>
</dbReference>
<evidence type="ECO:0000256" key="7">
    <source>
        <dbReference type="RuleBase" id="RU369099"/>
    </source>
</evidence>
<dbReference type="STRING" id="675120.N1Q4Z9"/>
<feature type="compositionally biased region" description="Basic and acidic residues" evidence="8">
    <location>
        <begin position="482"/>
        <end position="499"/>
    </location>
</feature>
<evidence type="ECO:0000256" key="1">
    <source>
        <dbReference type="ARBA" id="ARBA00004367"/>
    </source>
</evidence>
<evidence type="ECO:0000256" key="9">
    <source>
        <dbReference type="SAM" id="SignalP"/>
    </source>
</evidence>
<keyword evidence="6" id="KW-1015">Disulfide bond</keyword>
<evidence type="ECO:0000256" key="4">
    <source>
        <dbReference type="ARBA" id="ARBA00022734"/>
    </source>
</evidence>
<evidence type="ECO:0000256" key="6">
    <source>
        <dbReference type="ARBA" id="ARBA00023157"/>
    </source>
</evidence>
<keyword evidence="3 9" id="KW-0732">Signal</keyword>
<reference evidence="11 12" key="2">
    <citation type="journal article" date="2012" name="PLoS Pathog.">
        <title>Diverse lifestyles and strategies of plant pathogenesis encoded in the genomes of eighteen Dothideomycetes fungi.</title>
        <authorList>
            <person name="Ohm R.A."/>
            <person name="Feau N."/>
            <person name="Henrissat B."/>
            <person name="Schoch C.L."/>
            <person name="Horwitz B.A."/>
            <person name="Barry K.W."/>
            <person name="Condon B.J."/>
            <person name="Copeland A.C."/>
            <person name="Dhillon B."/>
            <person name="Glaser F."/>
            <person name="Hesse C.N."/>
            <person name="Kosti I."/>
            <person name="LaButti K."/>
            <person name="Lindquist E.A."/>
            <person name="Lucas S."/>
            <person name="Salamov A.A."/>
            <person name="Bradshaw R.E."/>
            <person name="Ciuffetti L."/>
            <person name="Hamelin R.C."/>
            <person name="Kema G.H.J."/>
            <person name="Lawrence C."/>
            <person name="Scott J.A."/>
            <person name="Spatafora J.W."/>
            <person name="Turgeon B.G."/>
            <person name="de Wit P.J.G.M."/>
            <person name="Zhong S."/>
            <person name="Goodwin S.B."/>
            <person name="Grigoriev I.V."/>
        </authorList>
    </citation>
    <scope>NUCLEOTIDE SEQUENCE [LARGE SCALE GENOMIC DNA]</scope>
    <source>
        <strain evidence="12">NZE10 / CBS 128990</strain>
    </source>
</reference>
<gene>
    <name evidence="11" type="ORF">DOTSEDRAFT_164644</name>
</gene>
<dbReference type="AlphaFoldDB" id="N1Q4Z9"/>
<dbReference type="GO" id="GO:0005789">
    <property type="term" value="C:endoplasmic reticulum membrane"/>
    <property type="evidence" value="ECO:0007669"/>
    <property type="project" value="UniProtKB-SubCell"/>
</dbReference>
<evidence type="ECO:0000259" key="10">
    <source>
        <dbReference type="PROSITE" id="PS51914"/>
    </source>
</evidence>
<dbReference type="InterPro" id="IPR012913">
    <property type="entry name" value="OS9-like_dom"/>
</dbReference>
<keyword evidence="7" id="KW-0472">Membrane</keyword>
<dbReference type="EMBL" id="KB446535">
    <property type="protein sequence ID" value="EME49869.1"/>
    <property type="molecule type" value="Genomic_DNA"/>
</dbReference>
<feature type="region of interest" description="Disordered" evidence="8">
    <location>
        <begin position="57"/>
        <end position="93"/>
    </location>
</feature>
<dbReference type="PROSITE" id="PS51914">
    <property type="entry name" value="MRH"/>
    <property type="match status" value="1"/>
</dbReference>
<protein>
    <recommendedName>
        <fullName evidence="7">Endoplasmic reticulum lectin</fullName>
    </recommendedName>
    <alternativeName>
        <fullName evidence="7">Protein OS-9 homolog</fullName>
    </alternativeName>
</protein>
<dbReference type="SUPFAM" id="SSF50911">
    <property type="entry name" value="Mannose 6-phosphate receptor domain"/>
    <property type="match status" value="1"/>
</dbReference>
<dbReference type="Gene3D" id="2.70.130.10">
    <property type="entry name" value="Mannose-6-phosphate receptor binding domain"/>
    <property type="match status" value="1"/>
</dbReference>
<evidence type="ECO:0000256" key="3">
    <source>
        <dbReference type="ARBA" id="ARBA00022729"/>
    </source>
</evidence>
<reference evidence="12" key="1">
    <citation type="journal article" date="2012" name="PLoS Genet.">
        <title>The genomes of the fungal plant pathogens Cladosporium fulvum and Dothistroma septosporum reveal adaptation to different hosts and lifestyles but also signatures of common ancestry.</title>
        <authorList>
            <person name="de Wit P.J.G.M."/>
            <person name="van der Burgt A."/>
            <person name="Oekmen B."/>
            <person name="Stergiopoulos I."/>
            <person name="Abd-Elsalam K.A."/>
            <person name="Aerts A.L."/>
            <person name="Bahkali A.H."/>
            <person name="Beenen H.G."/>
            <person name="Chettri P."/>
            <person name="Cox M.P."/>
            <person name="Datema E."/>
            <person name="de Vries R.P."/>
            <person name="Dhillon B."/>
            <person name="Ganley A.R."/>
            <person name="Griffiths S.A."/>
            <person name="Guo Y."/>
            <person name="Hamelin R.C."/>
            <person name="Henrissat B."/>
            <person name="Kabir M.S."/>
            <person name="Jashni M.K."/>
            <person name="Kema G."/>
            <person name="Klaubauf S."/>
            <person name="Lapidus A."/>
            <person name="Levasseur A."/>
            <person name="Lindquist E."/>
            <person name="Mehrabi R."/>
            <person name="Ohm R.A."/>
            <person name="Owen T.J."/>
            <person name="Salamov A."/>
            <person name="Schwelm A."/>
            <person name="Schijlen E."/>
            <person name="Sun H."/>
            <person name="van den Burg H.A."/>
            <person name="van Ham R.C.H.J."/>
            <person name="Zhang S."/>
            <person name="Goodwin S.B."/>
            <person name="Grigoriev I.V."/>
            <person name="Collemare J."/>
            <person name="Bradshaw R.E."/>
        </authorList>
    </citation>
    <scope>NUCLEOTIDE SEQUENCE [LARGE SCALE GENOMIC DNA]</scope>
    <source>
        <strain evidence="12">NZE10 / CBS 128990</strain>
    </source>
</reference>
<dbReference type="Proteomes" id="UP000016933">
    <property type="component" value="Unassembled WGS sequence"/>
</dbReference>
<keyword evidence="12" id="KW-1185">Reference proteome</keyword>
<dbReference type="InterPro" id="IPR009011">
    <property type="entry name" value="Man6P_isomerase_rcpt-bd_dom_sf"/>
</dbReference>
<feature type="compositionally biased region" description="Acidic residues" evidence="8">
    <location>
        <begin position="529"/>
        <end position="541"/>
    </location>
</feature>
<feature type="compositionally biased region" description="Basic and acidic residues" evidence="8">
    <location>
        <begin position="210"/>
        <end position="219"/>
    </location>
</feature>
<dbReference type="OrthoDB" id="448954at2759"/>
<evidence type="ECO:0000256" key="2">
    <source>
        <dbReference type="ARBA" id="ARBA00009918"/>
    </source>
</evidence>
<keyword evidence="4 7" id="KW-0430">Lectin</keyword>
<dbReference type="PANTHER" id="PTHR15414">
    <property type="entry name" value="OS-9-RELATED"/>
    <property type="match status" value="1"/>
</dbReference>
<feature type="domain" description="MRH" evidence="10">
    <location>
        <begin position="154"/>
        <end position="304"/>
    </location>
</feature>
<organism evidence="11 12">
    <name type="scientific">Dothistroma septosporum (strain NZE10 / CBS 128990)</name>
    <name type="common">Red band needle blight fungus</name>
    <name type="synonym">Mycosphaerella pini</name>
    <dbReference type="NCBI Taxonomy" id="675120"/>
    <lineage>
        <taxon>Eukaryota</taxon>
        <taxon>Fungi</taxon>
        <taxon>Dikarya</taxon>
        <taxon>Ascomycota</taxon>
        <taxon>Pezizomycotina</taxon>
        <taxon>Dothideomycetes</taxon>
        <taxon>Dothideomycetidae</taxon>
        <taxon>Mycosphaerellales</taxon>
        <taxon>Mycosphaerellaceae</taxon>
        <taxon>Dothistroma</taxon>
    </lineage>
</organism>
<keyword evidence="5 7" id="KW-0256">Endoplasmic reticulum</keyword>
<dbReference type="PANTHER" id="PTHR15414:SF0">
    <property type="entry name" value="ENDOPLASMIC RETICULUM LECTIN 1"/>
    <property type="match status" value="1"/>
</dbReference>
<proteinExistence type="inferred from homology"/>
<feature type="compositionally biased region" description="Basic and acidic residues" evidence="8">
    <location>
        <begin position="507"/>
        <end position="528"/>
    </location>
</feature>
<dbReference type="InterPro" id="IPR045149">
    <property type="entry name" value="OS-9-like"/>
</dbReference>
<comment type="similarity">
    <text evidence="2 7">Belongs to the OS-9 family.</text>
</comment>
<evidence type="ECO:0000256" key="5">
    <source>
        <dbReference type="ARBA" id="ARBA00022824"/>
    </source>
</evidence>
<evidence type="ECO:0000256" key="8">
    <source>
        <dbReference type="SAM" id="MobiDB-lite"/>
    </source>
</evidence>
<evidence type="ECO:0000313" key="11">
    <source>
        <dbReference type="EMBL" id="EME49869.1"/>
    </source>
</evidence>
<feature type="compositionally biased region" description="Polar residues" evidence="8">
    <location>
        <begin position="68"/>
        <end position="83"/>
    </location>
</feature>
<feature type="chain" id="PRO_5004109893" description="Endoplasmic reticulum lectin" evidence="9">
    <location>
        <begin position="27"/>
        <end position="541"/>
    </location>
</feature>
<feature type="compositionally biased region" description="Basic and acidic residues" evidence="8">
    <location>
        <begin position="57"/>
        <end position="67"/>
    </location>
</feature>
<name>N1Q4Z9_DOTSN</name>
<accession>N1Q4Z9</accession>
<dbReference type="GO" id="GO:0005788">
    <property type="term" value="C:endoplasmic reticulum lumen"/>
    <property type="evidence" value="ECO:0007669"/>
    <property type="project" value="UniProtKB-UniRule"/>
</dbReference>
<feature type="region of interest" description="Disordered" evidence="8">
    <location>
        <begin position="210"/>
        <end position="238"/>
    </location>
</feature>
<evidence type="ECO:0000313" key="12">
    <source>
        <dbReference type="Proteomes" id="UP000016933"/>
    </source>
</evidence>
<dbReference type="GO" id="GO:0030246">
    <property type="term" value="F:carbohydrate binding"/>
    <property type="evidence" value="ECO:0007669"/>
    <property type="project" value="UniProtKB-UniRule"/>
</dbReference>
<feature type="region of interest" description="Disordered" evidence="8">
    <location>
        <begin position="457"/>
        <end position="541"/>
    </location>
</feature>
<feature type="signal peptide" evidence="9">
    <location>
        <begin position="1"/>
        <end position="26"/>
    </location>
</feature>
<dbReference type="InterPro" id="IPR044865">
    <property type="entry name" value="MRH_dom"/>
</dbReference>
<dbReference type="GO" id="GO:0030970">
    <property type="term" value="P:retrograde protein transport, ER to cytosol"/>
    <property type="evidence" value="ECO:0007669"/>
    <property type="project" value="TreeGrafter"/>
</dbReference>
<dbReference type="OMA" id="AYPQFEV"/>
<comment type="function">
    <text evidence="7">Lectin involved in the quality control of the secretory pathway. As a member of the endoplasmic reticulum-associated degradation lumenal (ERAD-L) surveillance system, targets misfolded endoplasmic reticulum lumenal glycoproteins for degradation.</text>
</comment>
<comment type="subcellular location">
    <subcellularLocation>
        <location evidence="1 7">Endoplasmic reticulum membrane</location>
        <topology evidence="1 7">Peripheral membrane protein</topology>
        <orientation evidence="1 7">Lumenal side</orientation>
    </subcellularLocation>
</comment>